<organism evidence="2 3">
    <name type="scientific">Breznakibacter xylanolyticus</name>
    <dbReference type="NCBI Taxonomy" id="990"/>
    <lineage>
        <taxon>Bacteria</taxon>
        <taxon>Pseudomonadati</taxon>
        <taxon>Bacteroidota</taxon>
        <taxon>Bacteroidia</taxon>
        <taxon>Marinilabiliales</taxon>
        <taxon>Marinilabiliaceae</taxon>
        <taxon>Breznakibacter</taxon>
    </lineage>
</organism>
<keyword evidence="1" id="KW-0812">Transmembrane</keyword>
<dbReference type="InterPro" id="IPR007395">
    <property type="entry name" value="Zn_peptidase_2"/>
</dbReference>
<dbReference type="PANTHER" id="PTHR36434">
    <property type="entry name" value="MEMBRANE PROTEASE YUGP-RELATED"/>
    <property type="match status" value="1"/>
</dbReference>
<evidence type="ECO:0000313" key="2">
    <source>
        <dbReference type="EMBL" id="PZX19215.1"/>
    </source>
</evidence>
<dbReference type="OrthoDB" id="9784298at2"/>
<gene>
    <name evidence="2" type="ORF">LX69_00882</name>
</gene>
<keyword evidence="3" id="KW-1185">Reference proteome</keyword>
<keyword evidence="1" id="KW-1133">Transmembrane helix</keyword>
<dbReference type="Pfam" id="PF04298">
    <property type="entry name" value="Zn_peptidase_2"/>
    <property type="match status" value="1"/>
</dbReference>
<comment type="caution">
    <text evidence="2">The sequence shown here is derived from an EMBL/GenBank/DDBJ whole genome shotgun (WGS) entry which is preliminary data.</text>
</comment>
<dbReference type="EMBL" id="QKZK01000005">
    <property type="protein sequence ID" value="PZX19215.1"/>
    <property type="molecule type" value="Genomic_DNA"/>
</dbReference>
<dbReference type="AlphaFoldDB" id="A0A2W7NFR1"/>
<sequence>MVLSPLLFIFIGFAALSGLASWQLKRRFERYSQIPSQGNMSGREVAVRMLESHGIYNVNVVSVDGTLSDHYNPENRTVNLSSAVYHGRNVAAAAVAAHECGHAIQDAHSYSMLRLRTMLVPLQSVSSKVLNFIFIAMFVGAFLLPTVMPMKLALEIIIVCYAIFTLFAFITLPVEVDASRRALAWLSTNGVTSSASQGYAKDALKWAAYTYLIAALSSLATLLYYVMVYMNRRD</sequence>
<evidence type="ECO:0008006" key="4">
    <source>
        <dbReference type="Google" id="ProtNLM"/>
    </source>
</evidence>
<evidence type="ECO:0000256" key="1">
    <source>
        <dbReference type="SAM" id="Phobius"/>
    </source>
</evidence>
<feature type="transmembrane region" description="Helical" evidence="1">
    <location>
        <begin position="152"/>
        <end position="170"/>
    </location>
</feature>
<dbReference type="RefSeq" id="WP_111444595.1">
    <property type="nucleotide sequence ID" value="NZ_QKZK01000005.1"/>
</dbReference>
<reference evidence="2 3" key="1">
    <citation type="submission" date="2018-06" db="EMBL/GenBank/DDBJ databases">
        <title>Genomic Encyclopedia of Archaeal and Bacterial Type Strains, Phase II (KMG-II): from individual species to whole genera.</title>
        <authorList>
            <person name="Goeker M."/>
        </authorList>
    </citation>
    <scope>NUCLEOTIDE SEQUENCE [LARGE SCALE GENOMIC DNA]</scope>
    <source>
        <strain evidence="2 3">DSM 6779</strain>
    </source>
</reference>
<accession>A0A2W7NFR1</accession>
<feature type="transmembrane region" description="Helical" evidence="1">
    <location>
        <begin position="6"/>
        <end position="24"/>
    </location>
</feature>
<dbReference type="PANTHER" id="PTHR36434:SF1">
    <property type="entry name" value="MEMBRANE PROTEASE YUGP-RELATED"/>
    <property type="match status" value="1"/>
</dbReference>
<proteinExistence type="predicted"/>
<evidence type="ECO:0000313" key="3">
    <source>
        <dbReference type="Proteomes" id="UP000249239"/>
    </source>
</evidence>
<name>A0A2W7NFR1_9BACT</name>
<protein>
    <recommendedName>
        <fullName evidence="4">Zinc metallopeptidase</fullName>
    </recommendedName>
</protein>
<feature type="transmembrane region" description="Helical" evidence="1">
    <location>
        <begin position="129"/>
        <end position="146"/>
    </location>
</feature>
<dbReference type="Proteomes" id="UP000249239">
    <property type="component" value="Unassembled WGS sequence"/>
</dbReference>
<keyword evidence="1" id="KW-0472">Membrane</keyword>
<feature type="transmembrane region" description="Helical" evidence="1">
    <location>
        <begin position="206"/>
        <end position="226"/>
    </location>
</feature>